<evidence type="ECO:0000259" key="7">
    <source>
        <dbReference type="PROSITE" id="PS50011"/>
    </source>
</evidence>
<evidence type="ECO:0000256" key="1">
    <source>
        <dbReference type="ARBA" id="ARBA00012513"/>
    </source>
</evidence>
<accession>A0A0F2T921</accession>
<dbReference type="GO" id="GO:0005524">
    <property type="term" value="F:ATP binding"/>
    <property type="evidence" value="ECO:0007669"/>
    <property type="project" value="UniProtKB-KW"/>
</dbReference>
<evidence type="ECO:0000313" key="8">
    <source>
        <dbReference type="EMBL" id="KJS59698.1"/>
    </source>
</evidence>
<evidence type="ECO:0000313" key="9">
    <source>
        <dbReference type="Proteomes" id="UP000033699"/>
    </source>
</evidence>
<evidence type="ECO:0000256" key="2">
    <source>
        <dbReference type="ARBA" id="ARBA00022527"/>
    </source>
</evidence>
<dbReference type="GO" id="GO:0004674">
    <property type="term" value="F:protein serine/threonine kinase activity"/>
    <property type="evidence" value="ECO:0007669"/>
    <property type="project" value="UniProtKB-KW"/>
</dbReference>
<protein>
    <recommendedName>
        <fullName evidence="1">non-specific serine/threonine protein kinase</fullName>
        <ecNumber evidence="1">2.7.11.1</ecNumber>
    </recommendedName>
</protein>
<dbReference type="AlphaFoldDB" id="A0A0F2T921"/>
<dbReference type="Pfam" id="PF00069">
    <property type="entry name" value="Pkinase"/>
    <property type="match status" value="1"/>
</dbReference>
<dbReference type="EMBL" id="JZKH01000061">
    <property type="protein sequence ID" value="KJS59698.1"/>
    <property type="molecule type" value="Genomic_DNA"/>
</dbReference>
<proteinExistence type="predicted"/>
<dbReference type="EC" id="2.7.11.1" evidence="1"/>
<feature type="domain" description="Protein kinase" evidence="7">
    <location>
        <begin position="33"/>
        <end position="288"/>
    </location>
</feature>
<evidence type="ECO:0000256" key="5">
    <source>
        <dbReference type="ARBA" id="ARBA00022777"/>
    </source>
</evidence>
<keyword evidence="6" id="KW-0067">ATP-binding</keyword>
<dbReference type="SUPFAM" id="SSF56112">
    <property type="entry name" value="Protein kinase-like (PK-like)"/>
    <property type="match status" value="1"/>
</dbReference>
<evidence type="ECO:0000256" key="6">
    <source>
        <dbReference type="ARBA" id="ARBA00022840"/>
    </source>
</evidence>
<sequence length="288" mass="31310">MNLHPLHPAAWVIDQLRADGWQVSDLLAFTRASTLVTAHRTGGQPVVLKAGFGSNHVLAELPTDQRPAAYGFYWYAQMTDAERALAREDFRHEADLTRAASGADHVVPLLDHGHGERFDWYTMPLCDGGNFRTFMASGKDTDEGLNILADVAEGLLALHQRGIVHRDVYQENILIHGGRGLITDLGAARRLSVARGPEHRGPEVHWPPEYLTGYHQAGPAADVFSLAVLIYRYLCADIPRLGGHANLALIPAALRTLVVAALSDQGSDRPAMSDLAAALRTAARTASH</sequence>
<dbReference type="Proteomes" id="UP000033699">
    <property type="component" value="Unassembled WGS sequence"/>
</dbReference>
<gene>
    <name evidence="8" type="ORF">VM95_25610</name>
</gene>
<dbReference type="OrthoDB" id="4570074at2"/>
<dbReference type="PROSITE" id="PS50011">
    <property type="entry name" value="PROTEIN_KINASE_DOM"/>
    <property type="match status" value="1"/>
</dbReference>
<dbReference type="RefSeq" id="WP_045700712.1">
    <property type="nucleotide sequence ID" value="NZ_JZKH01000061.1"/>
</dbReference>
<comment type="caution">
    <text evidence="8">The sequence shown here is derived from an EMBL/GenBank/DDBJ whole genome shotgun (WGS) entry which is preliminary data.</text>
</comment>
<keyword evidence="2" id="KW-0723">Serine/threonine-protein kinase</keyword>
<keyword evidence="4" id="KW-0547">Nucleotide-binding</keyword>
<dbReference type="PANTHER" id="PTHR43289:SF6">
    <property type="entry name" value="SERINE_THREONINE-PROTEIN KINASE NEKL-3"/>
    <property type="match status" value="1"/>
</dbReference>
<reference evidence="8 9" key="1">
    <citation type="submission" date="2015-02" db="EMBL/GenBank/DDBJ databases">
        <authorList>
            <person name="Ju K.-S."/>
            <person name="Doroghazi J.R."/>
            <person name="Metcalf W."/>
        </authorList>
    </citation>
    <scope>NUCLEOTIDE SEQUENCE [LARGE SCALE GENOMIC DNA]</scope>
    <source>
        <strain evidence="8 9">ATCC 31215</strain>
    </source>
</reference>
<dbReference type="Gene3D" id="1.10.510.10">
    <property type="entry name" value="Transferase(Phosphotransferase) domain 1"/>
    <property type="match status" value="1"/>
</dbReference>
<keyword evidence="3" id="KW-0808">Transferase</keyword>
<name>A0A0F2T921_STRR3</name>
<evidence type="ECO:0000256" key="4">
    <source>
        <dbReference type="ARBA" id="ARBA00022741"/>
    </source>
</evidence>
<evidence type="ECO:0000256" key="3">
    <source>
        <dbReference type="ARBA" id="ARBA00022679"/>
    </source>
</evidence>
<organism evidence="8 9">
    <name type="scientific">Streptomyces rubellomurinus (strain ATCC 31215)</name>
    <dbReference type="NCBI Taxonomy" id="359131"/>
    <lineage>
        <taxon>Bacteria</taxon>
        <taxon>Bacillati</taxon>
        <taxon>Actinomycetota</taxon>
        <taxon>Actinomycetes</taxon>
        <taxon>Kitasatosporales</taxon>
        <taxon>Streptomycetaceae</taxon>
        <taxon>Streptomyces</taxon>
    </lineage>
</organism>
<dbReference type="PATRIC" id="fig|359131.3.peg.6307"/>
<dbReference type="InterPro" id="IPR011009">
    <property type="entry name" value="Kinase-like_dom_sf"/>
</dbReference>
<keyword evidence="5" id="KW-0418">Kinase</keyword>
<dbReference type="PANTHER" id="PTHR43289">
    <property type="entry name" value="MITOGEN-ACTIVATED PROTEIN KINASE KINASE KINASE 20-RELATED"/>
    <property type="match status" value="1"/>
</dbReference>
<dbReference type="InterPro" id="IPR000719">
    <property type="entry name" value="Prot_kinase_dom"/>
</dbReference>
<keyword evidence="9" id="KW-1185">Reference proteome</keyword>